<feature type="signal peptide" evidence="2">
    <location>
        <begin position="1"/>
        <end position="23"/>
    </location>
</feature>
<comment type="caution">
    <text evidence="4">The sequence shown here is derived from an EMBL/GenBank/DDBJ whole genome shotgun (WGS) entry which is preliminary data.</text>
</comment>
<feature type="chain" id="PRO_5032958178" evidence="2">
    <location>
        <begin position="24"/>
        <end position="263"/>
    </location>
</feature>
<reference evidence="4 5" key="1">
    <citation type="journal article" date="2020" name="Arch. Microbiol.">
        <title>The genome sequence of the giant phototrophic gammaproteobacterium Thiospirillum jenense gives insight into its physiological properties and phylogenetic relationships.</title>
        <authorList>
            <person name="Imhoff J.F."/>
            <person name="Meyer T.E."/>
            <person name="Kyndt J.A."/>
        </authorList>
    </citation>
    <scope>NUCLEOTIDE SEQUENCE [LARGE SCALE GENOMIC DNA]</scope>
    <source>
        <strain evidence="4 5">DSM 216</strain>
    </source>
</reference>
<sequence>MKKTLLSLAFAAVCAGGLTTAMAGTVTATLEDNTNDGGFFATVTISDLLNATNQNIGLTFVLDIAPPVNTTLTKGDILGVWFDVNSDGEALLPSLSSTGLSALFTNVDPVGTIQQAVFRANSVSNKPFEDKDIKAPEGNFDFAIQVGQRGNGGGFNQTVSFDMMYAGLSTSMFNDQRVAMRVQSIEGATGFNEGSSKLLGEGELPPTTPNNPPTTPDEPPTTPDEPPVPPAENEVPLPSTLLLLGAGLLGMGASFRRRLHKTA</sequence>
<protein>
    <submittedName>
        <fullName evidence="4">PEP-CTERM sorting domain-containing protein</fullName>
    </submittedName>
</protein>
<dbReference type="AlphaFoldDB" id="A0A839HDI7"/>
<feature type="compositionally biased region" description="Pro residues" evidence="1">
    <location>
        <begin position="206"/>
        <end position="230"/>
    </location>
</feature>
<evidence type="ECO:0000313" key="5">
    <source>
        <dbReference type="Proteomes" id="UP000548632"/>
    </source>
</evidence>
<dbReference type="InterPro" id="IPR013424">
    <property type="entry name" value="Ice-binding_C"/>
</dbReference>
<evidence type="ECO:0000256" key="2">
    <source>
        <dbReference type="SAM" id="SignalP"/>
    </source>
</evidence>
<evidence type="ECO:0000259" key="3">
    <source>
        <dbReference type="Pfam" id="PF07589"/>
    </source>
</evidence>
<feature type="domain" description="Ice-binding protein C-terminal" evidence="3">
    <location>
        <begin position="235"/>
        <end position="258"/>
    </location>
</feature>
<evidence type="ECO:0000256" key="1">
    <source>
        <dbReference type="SAM" id="MobiDB-lite"/>
    </source>
</evidence>
<gene>
    <name evidence="4" type="ORF">HUK38_03615</name>
</gene>
<feature type="region of interest" description="Disordered" evidence="1">
    <location>
        <begin position="190"/>
        <end position="237"/>
    </location>
</feature>
<name>A0A839HDI7_9GAMM</name>
<keyword evidence="5" id="KW-1185">Reference proteome</keyword>
<dbReference type="Proteomes" id="UP000548632">
    <property type="component" value="Unassembled WGS sequence"/>
</dbReference>
<dbReference type="Pfam" id="PF07589">
    <property type="entry name" value="PEP-CTERM"/>
    <property type="match status" value="1"/>
</dbReference>
<dbReference type="EMBL" id="JABVCQ010000006">
    <property type="protein sequence ID" value="MBB1125318.1"/>
    <property type="molecule type" value="Genomic_DNA"/>
</dbReference>
<evidence type="ECO:0000313" key="4">
    <source>
        <dbReference type="EMBL" id="MBB1125318.1"/>
    </source>
</evidence>
<proteinExistence type="predicted"/>
<accession>A0A839HDI7</accession>
<keyword evidence="2" id="KW-0732">Signal</keyword>
<organism evidence="4 5">
    <name type="scientific">Thiospirillum jenense</name>
    <dbReference type="NCBI Taxonomy" id="1653858"/>
    <lineage>
        <taxon>Bacteria</taxon>
        <taxon>Pseudomonadati</taxon>
        <taxon>Pseudomonadota</taxon>
        <taxon>Gammaproteobacteria</taxon>
        <taxon>Chromatiales</taxon>
        <taxon>Chromatiaceae</taxon>
        <taxon>Thiospirillum</taxon>
    </lineage>
</organism>